<sequence length="113" mass="13235">MNQERISKDKLKEILEQNPLADLEPCDILNLAAAKYLQKVEYWQKSLVGGGGIDQPTKEAIIEIEQENALEVQQLADSLRPSNPTQVKRLEKAKNKWIREYDRRWKQYQPEQD</sequence>
<accession>A0A1F7X4V4</accession>
<dbReference type="EMBL" id="MGFQ01000016">
    <property type="protein sequence ID" value="OGM10037.1"/>
    <property type="molecule type" value="Genomic_DNA"/>
</dbReference>
<evidence type="ECO:0000313" key="2">
    <source>
        <dbReference type="Proteomes" id="UP000176939"/>
    </source>
</evidence>
<comment type="caution">
    <text evidence="1">The sequence shown here is derived from an EMBL/GenBank/DDBJ whole genome shotgun (WGS) entry which is preliminary data.</text>
</comment>
<organism evidence="1 2">
    <name type="scientific">Candidatus Woesebacteria bacterium RBG_13_36_22</name>
    <dbReference type="NCBI Taxonomy" id="1802478"/>
    <lineage>
        <taxon>Bacteria</taxon>
        <taxon>Candidatus Woeseibacteriota</taxon>
    </lineage>
</organism>
<name>A0A1F7X4V4_9BACT</name>
<protein>
    <submittedName>
        <fullName evidence="1">Uncharacterized protein</fullName>
    </submittedName>
</protein>
<evidence type="ECO:0000313" key="1">
    <source>
        <dbReference type="EMBL" id="OGM10037.1"/>
    </source>
</evidence>
<dbReference type="AlphaFoldDB" id="A0A1F7X4V4"/>
<gene>
    <name evidence="1" type="ORF">A2Z67_02040</name>
</gene>
<dbReference type="Proteomes" id="UP000176939">
    <property type="component" value="Unassembled WGS sequence"/>
</dbReference>
<reference evidence="1 2" key="1">
    <citation type="journal article" date="2016" name="Nat. Commun.">
        <title>Thousands of microbial genomes shed light on interconnected biogeochemical processes in an aquifer system.</title>
        <authorList>
            <person name="Anantharaman K."/>
            <person name="Brown C.T."/>
            <person name="Hug L.A."/>
            <person name="Sharon I."/>
            <person name="Castelle C.J."/>
            <person name="Probst A.J."/>
            <person name="Thomas B.C."/>
            <person name="Singh A."/>
            <person name="Wilkins M.J."/>
            <person name="Karaoz U."/>
            <person name="Brodie E.L."/>
            <person name="Williams K.H."/>
            <person name="Hubbard S.S."/>
            <person name="Banfield J.F."/>
        </authorList>
    </citation>
    <scope>NUCLEOTIDE SEQUENCE [LARGE SCALE GENOMIC DNA]</scope>
</reference>
<proteinExistence type="predicted"/>